<dbReference type="Proteomes" id="UP001168821">
    <property type="component" value="Unassembled WGS sequence"/>
</dbReference>
<dbReference type="PANTHER" id="PTHR23098">
    <property type="entry name" value="AGAP001331-PA-RELATED"/>
    <property type="match status" value="1"/>
</dbReference>
<dbReference type="InterPro" id="IPR028002">
    <property type="entry name" value="Myb_DNA-bind_5"/>
</dbReference>
<keyword evidence="8" id="KW-1185">Reference proteome</keyword>
<comment type="function">
    <text evidence="5">Involved in transvection phenomena (= synapsis-dependent gene expression), where the synaptic pairing of chromosomes carrying genes with which zeste interacts influences the expression of these genes. Zeste binds to DNA and stimulates transcription from a nearby promoter.</text>
</comment>
<accession>A0AA38IJ75</accession>
<comment type="caution">
    <text evidence="7">The sequence shown here is derived from an EMBL/GenBank/DDBJ whole genome shotgun (WGS) entry which is preliminary data.</text>
</comment>
<evidence type="ECO:0000256" key="3">
    <source>
        <dbReference type="ARBA" id="ARBA00023015"/>
    </source>
</evidence>
<dbReference type="Pfam" id="PF13873">
    <property type="entry name" value="Myb_DNA-bind_5"/>
    <property type="match status" value="1"/>
</dbReference>
<dbReference type="GO" id="GO:0005634">
    <property type="term" value="C:nucleus"/>
    <property type="evidence" value="ECO:0007669"/>
    <property type="project" value="TreeGrafter"/>
</dbReference>
<evidence type="ECO:0000256" key="1">
    <source>
        <dbReference type="ARBA" id="ARBA00011764"/>
    </source>
</evidence>
<evidence type="ECO:0000256" key="4">
    <source>
        <dbReference type="ARBA" id="ARBA00023163"/>
    </source>
</evidence>
<keyword evidence="3" id="KW-0805">Transcription regulation</keyword>
<evidence type="ECO:0000313" key="7">
    <source>
        <dbReference type="EMBL" id="KAJ3655924.1"/>
    </source>
</evidence>
<dbReference type="AlphaFoldDB" id="A0AA38IJ75"/>
<keyword evidence="4" id="KW-0804">Transcription</keyword>
<organism evidence="7 8">
    <name type="scientific">Zophobas morio</name>
    <dbReference type="NCBI Taxonomy" id="2755281"/>
    <lineage>
        <taxon>Eukaryota</taxon>
        <taxon>Metazoa</taxon>
        <taxon>Ecdysozoa</taxon>
        <taxon>Arthropoda</taxon>
        <taxon>Hexapoda</taxon>
        <taxon>Insecta</taxon>
        <taxon>Pterygota</taxon>
        <taxon>Neoptera</taxon>
        <taxon>Endopterygota</taxon>
        <taxon>Coleoptera</taxon>
        <taxon>Polyphaga</taxon>
        <taxon>Cucujiformia</taxon>
        <taxon>Tenebrionidae</taxon>
        <taxon>Zophobas</taxon>
    </lineage>
</organism>
<dbReference type="EMBL" id="JALNTZ010000004">
    <property type="protein sequence ID" value="KAJ3655924.1"/>
    <property type="molecule type" value="Genomic_DNA"/>
</dbReference>
<evidence type="ECO:0000313" key="8">
    <source>
        <dbReference type="Proteomes" id="UP001168821"/>
    </source>
</evidence>
<evidence type="ECO:0000256" key="5">
    <source>
        <dbReference type="ARBA" id="ARBA00025466"/>
    </source>
</evidence>
<sequence>MDKQNNKRGAKCSEKQVKMLVECVKSREELISGKHSSKYTYRDGQNEWDHIAELLNAISGAHKNGQGWRKCWHDLESRTKCKEGANKKEFRKTGGGPSQSQAFSSIEEDILQIIKPVSIEGHNEIMESDVSFHHSAATSSAEMVLEADEEIPWAAGLDEPSTSTSPPTDSINETVSFVSKSVSSNKKLKKIPKRVTQLMNSASATQAYNENLVKKLTMKEAYYKMKIECLNKRHDLEVRKVEAIEKIAHALTNLSQNRF</sequence>
<name>A0AA38IJ75_9CUCU</name>
<protein>
    <recommendedName>
        <fullName evidence="2">Regulatory protein zeste</fullName>
    </recommendedName>
</protein>
<dbReference type="PANTHER" id="PTHR23098:SF16">
    <property type="entry name" value="REGULATORY PROTEIN ZESTE"/>
    <property type="match status" value="1"/>
</dbReference>
<gene>
    <name evidence="7" type="ORF">Zmor_015031</name>
</gene>
<evidence type="ECO:0000256" key="2">
    <source>
        <dbReference type="ARBA" id="ARBA00016807"/>
    </source>
</evidence>
<evidence type="ECO:0000259" key="6">
    <source>
        <dbReference type="Pfam" id="PF13873"/>
    </source>
</evidence>
<reference evidence="7" key="1">
    <citation type="journal article" date="2023" name="G3 (Bethesda)">
        <title>Whole genome assemblies of Zophobas morio and Tenebrio molitor.</title>
        <authorList>
            <person name="Kaur S."/>
            <person name="Stinson S.A."/>
            <person name="diCenzo G.C."/>
        </authorList>
    </citation>
    <scope>NUCLEOTIDE SEQUENCE</scope>
    <source>
        <strain evidence="7">QUZm001</strain>
    </source>
</reference>
<proteinExistence type="predicted"/>
<comment type="subunit">
    <text evidence="1">Self-associates forming complexes of several hundred monomers.</text>
</comment>
<feature type="domain" description="Myb/SANT-like DNA-binding" evidence="6">
    <location>
        <begin position="8"/>
        <end position="81"/>
    </location>
</feature>